<proteinExistence type="predicted"/>
<dbReference type="AlphaFoldDB" id="I2PYN7"/>
<sequence>MDAVTGQGPGPVPSLVTPAVREALRAASAGAGAAACGRVAPPAPFAGLRLRLVPDGDAALPGRLHARP</sequence>
<name>I2PYN7_9BACT</name>
<reference evidence="1" key="1">
    <citation type="submission" date="2011-11" db="EMBL/GenBank/DDBJ databases">
        <title>Improved High-Quality Draft sequence of Desulfovibrio sp. U5L.</title>
        <authorList>
            <consortium name="US DOE Joint Genome Institute"/>
            <person name="Lucas S."/>
            <person name="Han J."/>
            <person name="Lapidus A."/>
            <person name="Cheng J.-F."/>
            <person name="Goodwin L."/>
            <person name="Pitluck S."/>
            <person name="Peters L."/>
            <person name="Ovchinnikova G."/>
            <person name="Held B."/>
            <person name="Detter J.C."/>
            <person name="Han C."/>
            <person name="Tapia R."/>
            <person name="Land M."/>
            <person name="Hauser L."/>
            <person name="Kyrpides N."/>
            <person name="Ivanova N."/>
            <person name="Pagani I."/>
            <person name="Gabster J."/>
            <person name="Walker C."/>
            <person name="Stolyar S."/>
            <person name="Stahl D."/>
            <person name="Arkin A."/>
            <person name="Dehal P."/>
            <person name="Hazen T."/>
            <person name="Woyke T."/>
        </authorList>
    </citation>
    <scope>NUCLEOTIDE SEQUENCE [LARGE SCALE GENOMIC DNA]</scope>
    <source>
        <strain evidence="1">U5L</strain>
    </source>
</reference>
<dbReference type="HOGENOM" id="CLU_2787130_0_0_7"/>
<dbReference type="eggNOG" id="ENOG50318RN">
    <property type="taxonomic scope" value="Bacteria"/>
</dbReference>
<accession>I2PYN7</accession>
<gene>
    <name evidence="1" type="ORF">DesU5LDRAFT_0942</name>
</gene>
<organism evidence="1">
    <name type="scientific">Desulfovibrio sp. U5L</name>
    <dbReference type="NCBI Taxonomy" id="596152"/>
    <lineage>
        <taxon>Bacteria</taxon>
        <taxon>Pseudomonadati</taxon>
        <taxon>Thermodesulfobacteriota</taxon>
        <taxon>Desulfovibrionia</taxon>
        <taxon>Desulfovibrionales</taxon>
        <taxon>Desulfovibrionaceae</taxon>
        <taxon>Desulfovibrio</taxon>
    </lineage>
</organism>
<protein>
    <submittedName>
        <fullName evidence="1">Uncharacterized protein</fullName>
    </submittedName>
</protein>
<evidence type="ECO:0000313" key="1">
    <source>
        <dbReference type="EMBL" id="EIG52643.1"/>
    </source>
</evidence>
<dbReference type="STRING" id="596152.DesU5LDRAFT_0942"/>
<dbReference type="EMBL" id="JH600068">
    <property type="protein sequence ID" value="EIG52643.1"/>
    <property type="molecule type" value="Genomic_DNA"/>
</dbReference>